<dbReference type="PROSITE" id="PS01076">
    <property type="entry name" value="ACETATE_KINASE_2"/>
    <property type="match status" value="1"/>
</dbReference>
<dbReference type="GO" id="GO:0005524">
    <property type="term" value="F:ATP binding"/>
    <property type="evidence" value="ECO:0007669"/>
    <property type="project" value="UniProtKB-KW"/>
</dbReference>
<dbReference type="CDD" id="cd24010">
    <property type="entry name" value="ASKHA_NBD_AcK_PK"/>
    <property type="match status" value="1"/>
</dbReference>
<keyword evidence="2 6" id="KW-0808">Transferase</keyword>
<reference evidence="9" key="2">
    <citation type="journal article" date="2020" name="mSystems">
        <title>Genome- and Community-Level Interaction Insights into Carbon Utilization and Element Cycling Functions of Hydrothermarchaeota in Hydrothermal Sediment.</title>
        <authorList>
            <person name="Zhou Z."/>
            <person name="Liu Y."/>
            <person name="Xu W."/>
            <person name="Pan J."/>
            <person name="Luo Z.H."/>
            <person name="Li M."/>
        </authorList>
    </citation>
    <scope>NUCLEOTIDE SEQUENCE [LARGE SCALE GENOMIC DNA]</scope>
    <source>
        <strain evidence="9">SpSt-640</strain>
    </source>
</reference>
<dbReference type="UniPathway" id="UPA00340">
    <property type="reaction ID" value="UER00458"/>
</dbReference>
<comment type="function">
    <text evidence="6">Catalyzes the formation of acetyl phosphate from acetate and ATP. Can also catalyze the reverse reaction.</text>
</comment>
<feature type="binding site" evidence="6">
    <location>
        <position position="385"/>
    </location>
    <ligand>
        <name>Mg(2+)</name>
        <dbReference type="ChEBI" id="CHEBI:18420"/>
    </ligand>
</feature>
<dbReference type="OrthoDB" id="9802453at2"/>
<dbReference type="InterPro" id="IPR023865">
    <property type="entry name" value="Aliphatic_acid_kinase_CS"/>
</dbReference>
<evidence type="ECO:0000313" key="8">
    <source>
        <dbReference type="EMBL" id="ANE41252.1"/>
    </source>
</evidence>
<dbReference type="InterPro" id="IPR043129">
    <property type="entry name" value="ATPase_NBD"/>
</dbReference>
<comment type="pathway">
    <text evidence="6">Metabolic intermediate biosynthesis; acetyl-CoA biosynthesis; acetyl-CoA from acetate: step 1/2.</text>
</comment>
<dbReference type="KEGG" id="fng:JM64_04115"/>
<dbReference type="SUPFAM" id="SSF53067">
    <property type="entry name" value="Actin-like ATPase domain"/>
    <property type="match status" value="2"/>
</dbReference>
<feature type="active site" description="Proton donor/acceptor" evidence="6">
    <location>
        <position position="147"/>
    </location>
</feature>
<evidence type="ECO:0000313" key="9">
    <source>
        <dbReference type="EMBL" id="HGQ78093.1"/>
    </source>
</evidence>
<keyword evidence="6" id="KW-0479">Metal-binding</keyword>
<dbReference type="Proteomes" id="UP000077096">
    <property type="component" value="Chromosome"/>
</dbReference>
<accession>A0A172T2S5</accession>
<evidence type="ECO:0000256" key="5">
    <source>
        <dbReference type="ARBA" id="ARBA00022840"/>
    </source>
</evidence>
<dbReference type="PRINTS" id="PR00471">
    <property type="entry name" value="ACETATEKNASE"/>
</dbReference>
<reference evidence="8 10" key="1">
    <citation type="submission" date="2014-08" db="EMBL/GenBank/DDBJ databases">
        <title>Fervidobacterium pennivorans DYC genome.</title>
        <authorList>
            <person name="Wushke S."/>
        </authorList>
    </citation>
    <scope>NUCLEOTIDE SEQUENCE [LARGE SCALE GENOMIC DNA]</scope>
    <source>
        <strain evidence="8 10">DYC</strain>
    </source>
</reference>
<evidence type="ECO:0000256" key="2">
    <source>
        <dbReference type="ARBA" id="ARBA00022679"/>
    </source>
</evidence>
<dbReference type="PANTHER" id="PTHR21060">
    <property type="entry name" value="ACETATE KINASE"/>
    <property type="match status" value="1"/>
</dbReference>
<dbReference type="NCBIfam" id="TIGR00016">
    <property type="entry name" value="ackA"/>
    <property type="match status" value="1"/>
</dbReference>
<dbReference type="PROSITE" id="PS01075">
    <property type="entry name" value="ACETATE_KINASE_1"/>
    <property type="match status" value="1"/>
</dbReference>
<dbReference type="EMBL" id="CP011393">
    <property type="protein sequence ID" value="ANE41252.1"/>
    <property type="molecule type" value="Genomic_DNA"/>
</dbReference>
<keyword evidence="6" id="KW-0963">Cytoplasm</keyword>
<feature type="binding site" evidence="6">
    <location>
        <begin position="207"/>
        <end position="211"/>
    </location>
    <ligand>
        <name>ATP</name>
        <dbReference type="ChEBI" id="CHEBI:30616"/>
    </ligand>
</feature>
<organism evidence="8 10">
    <name type="scientific">Fervidobacterium pennivorans</name>
    <dbReference type="NCBI Taxonomy" id="93466"/>
    <lineage>
        <taxon>Bacteria</taxon>
        <taxon>Thermotogati</taxon>
        <taxon>Thermotogota</taxon>
        <taxon>Thermotogae</taxon>
        <taxon>Thermotogales</taxon>
        <taxon>Fervidobacteriaceae</taxon>
        <taxon>Fervidobacterium</taxon>
    </lineage>
</organism>
<protein>
    <recommendedName>
        <fullName evidence="6">Acetate kinase</fullName>
        <ecNumber evidence="6">2.7.2.1</ecNumber>
    </recommendedName>
    <alternativeName>
        <fullName evidence="6">Acetokinase</fullName>
    </alternativeName>
</protein>
<dbReference type="AlphaFoldDB" id="A0A172T2S5"/>
<evidence type="ECO:0000256" key="6">
    <source>
        <dbReference type="HAMAP-Rule" id="MF_00020"/>
    </source>
</evidence>
<dbReference type="Gene3D" id="3.30.420.40">
    <property type="match status" value="2"/>
</dbReference>
<gene>
    <name evidence="6" type="primary">ackA</name>
    <name evidence="9" type="ORF">ENU12_09415</name>
    <name evidence="8" type="ORF">JM64_04115</name>
</gene>
<comment type="cofactor">
    <cofactor evidence="6">
        <name>Mg(2+)</name>
        <dbReference type="ChEBI" id="CHEBI:18420"/>
    </cofactor>
    <cofactor evidence="6">
        <name>Mn(2+)</name>
        <dbReference type="ChEBI" id="CHEBI:29035"/>
    </cofactor>
    <text evidence="6">Mg(2+). Can also accept Mn(2+).</text>
</comment>
<dbReference type="GO" id="GO:0006083">
    <property type="term" value="P:acetate metabolic process"/>
    <property type="evidence" value="ECO:0007669"/>
    <property type="project" value="TreeGrafter"/>
</dbReference>
<feature type="site" description="Transition state stabilizer" evidence="6">
    <location>
        <position position="240"/>
    </location>
</feature>
<dbReference type="GO" id="GO:0000287">
    <property type="term" value="F:magnesium ion binding"/>
    <property type="evidence" value="ECO:0007669"/>
    <property type="project" value="UniProtKB-UniRule"/>
</dbReference>
<proteinExistence type="inferred from homology"/>
<feature type="binding site" evidence="6">
    <location>
        <begin position="331"/>
        <end position="335"/>
    </location>
    <ligand>
        <name>ATP</name>
        <dbReference type="ChEBI" id="CHEBI:30616"/>
    </ligand>
</feature>
<feature type="binding site" evidence="6">
    <location>
        <position position="7"/>
    </location>
    <ligand>
        <name>Mg(2+)</name>
        <dbReference type="ChEBI" id="CHEBI:18420"/>
    </ligand>
</feature>
<comment type="subcellular location">
    <subcellularLocation>
        <location evidence="6">Cytoplasm</location>
    </subcellularLocation>
</comment>
<feature type="site" description="Transition state stabilizer" evidence="6">
    <location>
        <position position="179"/>
    </location>
</feature>
<dbReference type="Pfam" id="PF00871">
    <property type="entry name" value="Acetate_kinase"/>
    <property type="match status" value="1"/>
</dbReference>
<dbReference type="InterPro" id="IPR000890">
    <property type="entry name" value="Aliphatic_acid_kin_short-chain"/>
</dbReference>
<feature type="binding site" evidence="6">
    <location>
        <begin position="283"/>
        <end position="285"/>
    </location>
    <ligand>
        <name>ATP</name>
        <dbReference type="ChEBI" id="CHEBI:30616"/>
    </ligand>
</feature>
<sequence length="406" mass="45122">MRVLVVNCGSSSIKYQFLDMDTEQVLCKGLAERIGIPGSRIVHKKDEQKVVVEKPMKDHEDALKYVLELIVDEKVGGVKDLSEIDAVGHRVVHGGEKFSGSVLIDDEVMRALEEYSYLAPLHNPPNIMGIRAMMKLLPGVPNVAVFDTAFHSKMPAKAYLYAIPYEYYKKYKIRRYGFHGTSHRYVSKRTAEILGLDYHKSKIITVHLGNGASVAAVMNGHSIDTSMGFTPLEGLVMGTRSGDIDPSIVTFLMEKEGLTAEEVYTILNKKSGVLGLTDGFSSDMRDIEDKALEGDPVCRLALDIYEYRIAKYIGAYVAAMNGVDAIAFTAGVGENSPVTRKEICENYLGYLGIKIDDEKNNVKGEERIITTPDSKVKVLIVPTNEELMIARDTKEIIEKGLRQLEY</sequence>
<dbReference type="GO" id="GO:0005737">
    <property type="term" value="C:cytoplasm"/>
    <property type="evidence" value="ECO:0007669"/>
    <property type="project" value="UniProtKB-SubCell"/>
</dbReference>
<dbReference type="GO" id="GO:0006085">
    <property type="term" value="P:acetyl-CoA biosynthetic process"/>
    <property type="evidence" value="ECO:0007669"/>
    <property type="project" value="UniProtKB-UniRule"/>
</dbReference>
<keyword evidence="5 6" id="KW-0067">ATP-binding</keyword>
<evidence type="ECO:0000256" key="4">
    <source>
        <dbReference type="ARBA" id="ARBA00022777"/>
    </source>
</evidence>
<dbReference type="HAMAP" id="MF_00020">
    <property type="entry name" value="Acetate_kinase"/>
    <property type="match status" value="1"/>
</dbReference>
<keyword evidence="4 6" id="KW-0418">Kinase</keyword>
<comment type="subunit">
    <text evidence="6">Homodimer.</text>
</comment>
<evidence type="ECO:0000256" key="7">
    <source>
        <dbReference type="RuleBase" id="RU003835"/>
    </source>
</evidence>
<dbReference type="GO" id="GO:0008776">
    <property type="term" value="F:acetate kinase activity"/>
    <property type="evidence" value="ECO:0007669"/>
    <property type="project" value="UniProtKB-UniRule"/>
</dbReference>
<feature type="binding site" evidence="6">
    <location>
        <position position="14"/>
    </location>
    <ligand>
        <name>ATP</name>
        <dbReference type="ChEBI" id="CHEBI:30616"/>
    </ligand>
</feature>
<dbReference type="InterPro" id="IPR004372">
    <property type="entry name" value="Ac/propionate_kinase"/>
</dbReference>
<dbReference type="PATRIC" id="fig|93466.3.peg.884"/>
<keyword evidence="3 6" id="KW-0547">Nucleotide-binding</keyword>
<evidence type="ECO:0000313" key="10">
    <source>
        <dbReference type="Proteomes" id="UP000077096"/>
    </source>
</evidence>
<keyword evidence="6" id="KW-0460">Magnesium</keyword>
<dbReference type="PIRSF" id="PIRSF000722">
    <property type="entry name" value="Acetate_prop_kin"/>
    <property type="match status" value="1"/>
</dbReference>
<dbReference type="PANTHER" id="PTHR21060:SF15">
    <property type="entry name" value="ACETATE KINASE-RELATED"/>
    <property type="match status" value="1"/>
</dbReference>
<dbReference type="EMBL" id="DTBH01000192">
    <property type="protein sequence ID" value="HGQ78093.1"/>
    <property type="molecule type" value="Genomic_DNA"/>
</dbReference>
<comment type="similarity">
    <text evidence="1 6 7">Belongs to the acetokinase family.</text>
</comment>
<evidence type="ECO:0000256" key="3">
    <source>
        <dbReference type="ARBA" id="ARBA00022741"/>
    </source>
</evidence>
<name>A0A172T2S5_FERPE</name>
<comment type="catalytic activity">
    <reaction evidence="6">
        <text>acetate + ATP = acetyl phosphate + ADP</text>
        <dbReference type="Rhea" id="RHEA:11352"/>
        <dbReference type="ChEBI" id="CHEBI:22191"/>
        <dbReference type="ChEBI" id="CHEBI:30089"/>
        <dbReference type="ChEBI" id="CHEBI:30616"/>
        <dbReference type="ChEBI" id="CHEBI:456216"/>
        <dbReference type="EC" id="2.7.2.1"/>
    </reaction>
</comment>
<evidence type="ECO:0000256" key="1">
    <source>
        <dbReference type="ARBA" id="ARBA00008748"/>
    </source>
</evidence>
<feature type="binding site" evidence="6">
    <location>
        <position position="90"/>
    </location>
    <ligand>
        <name>substrate</name>
    </ligand>
</feature>
<dbReference type="EC" id="2.7.2.1" evidence="6"/>